<keyword evidence="2" id="KW-0677">Repeat</keyword>
<gene>
    <name evidence="6" type="ORF">FD14_GL001115</name>
</gene>
<comment type="caution">
    <text evidence="6">The sequence shown here is derived from an EMBL/GenBank/DDBJ whole genome shotgun (WGS) entry which is preliminary data.</text>
</comment>
<dbReference type="CDD" id="cd03215">
    <property type="entry name" value="ABC_Carb_Monos_II"/>
    <property type="match status" value="1"/>
</dbReference>
<sequence>MKRMTDVVKMRQIEKAFGANAVLKRVDFTLATGSIHALLGENGTGKTTLMNILTGVYTKDQGEIEIDGAPATPATQQQIAFIHQELSLINDLSVYENLYLGHELKRHGLLRQREMIATAQRFVDQVGIDLDVTTMVRDLNPSYKQITEIVRALMRDAKVIIMDEPTTSLTDVEINDVFKMMRTLRDQGVSLIFISHKLNEVLEICDTYTIMRDGVVVNSGPVTPNLTEVQLSNQMVGKELANSEIYQPRPLGKPILTLEGLTKAREFHNVDLVVHRGEIIGVTGLLGDGRSELFSAVVGATPFDAGQVLVNEKPVRIRITADVKRYGIAYLPKNRKENGIVPDLNIEENMALPILGRLSHGGLIHRRQLATTVQRYVKQINIKVADVKDVIGSLSGGNQQKVLLAKALCTNPNVVILDNPTQGVDVGAKAEIYHQIMDLAKTGISFVILTSEIAEIQQLCDRVYVMTHGEIRAELPHDAINERDIMLVATGGQLD</sequence>
<reference evidence="6 7" key="1">
    <citation type="journal article" date="2015" name="Genome Announc.">
        <title>Expanding the biotechnology potential of lactobacilli through comparative genomics of 213 strains and associated genera.</title>
        <authorList>
            <person name="Sun Z."/>
            <person name="Harris H.M."/>
            <person name="McCann A."/>
            <person name="Guo C."/>
            <person name="Argimon S."/>
            <person name="Zhang W."/>
            <person name="Yang X."/>
            <person name="Jeffery I.B."/>
            <person name="Cooney J.C."/>
            <person name="Kagawa T.F."/>
            <person name="Liu W."/>
            <person name="Song Y."/>
            <person name="Salvetti E."/>
            <person name="Wrobel A."/>
            <person name="Rasinkangas P."/>
            <person name="Parkhill J."/>
            <person name="Rea M.C."/>
            <person name="O'Sullivan O."/>
            <person name="Ritari J."/>
            <person name="Douillard F.P."/>
            <person name="Paul Ross R."/>
            <person name="Yang R."/>
            <person name="Briner A.E."/>
            <person name="Felis G.E."/>
            <person name="de Vos W.M."/>
            <person name="Barrangou R."/>
            <person name="Klaenhammer T.R."/>
            <person name="Caufield P.W."/>
            <person name="Cui Y."/>
            <person name="Zhang H."/>
            <person name="O'Toole P.W."/>
        </authorList>
    </citation>
    <scope>NUCLEOTIDE SEQUENCE [LARGE SCALE GENOMIC DNA]</scope>
    <source>
        <strain evidence="6 7">DSM 23365</strain>
    </source>
</reference>
<dbReference type="SUPFAM" id="SSF52540">
    <property type="entry name" value="P-loop containing nucleoside triphosphate hydrolases"/>
    <property type="match status" value="2"/>
</dbReference>
<dbReference type="InterPro" id="IPR050107">
    <property type="entry name" value="ABC_carbohydrate_import_ATPase"/>
</dbReference>
<keyword evidence="3" id="KW-0547">Nucleotide-binding</keyword>
<dbReference type="CDD" id="cd03216">
    <property type="entry name" value="ABC_Carb_Monos_I"/>
    <property type="match status" value="1"/>
</dbReference>
<dbReference type="PROSITE" id="PS50893">
    <property type="entry name" value="ABC_TRANSPORTER_2"/>
    <property type="match status" value="2"/>
</dbReference>
<evidence type="ECO:0000256" key="1">
    <source>
        <dbReference type="ARBA" id="ARBA00022448"/>
    </source>
</evidence>
<dbReference type="InterPro" id="IPR003593">
    <property type="entry name" value="AAA+_ATPase"/>
</dbReference>
<dbReference type="InterPro" id="IPR003439">
    <property type="entry name" value="ABC_transporter-like_ATP-bd"/>
</dbReference>
<name>A0A0R2F948_9LACO</name>
<dbReference type="Proteomes" id="UP000051442">
    <property type="component" value="Unassembled WGS sequence"/>
</dbReference>
<proteinExistence type="predicted"/>
<dbReference type="EMBL" id="AYZM01000117">
    <property type="protein sequence ID" value="KRN21373.1"/>
    <property type="molecule type" value="Genomic_DNA"/>
</dbReference>
<feature type="domain" description="ABC transporter" evidence="5">
    <location>
        <begin position="246"/>
        <end position="493"/>
    </location>
</feature>
<dbReference type="InterPro" id="IPR027417">
    <property type="entry name" value="P-loop_NTPase"/>
</dbReference>
<evidence type="ECO:0000256" key="4">
    <source>
        <dbReference type="ARBA" id="ARBA00022840"/>
    </source>
</evidence>
<organism evidence="6 7">
    <name type="scientific">Secundilactobacillus similis DSM 23365 = JCM 2765</name>
    <dbReference type="NCBI Taxonomy" id="1423804"/>
    <lineage>
        <taxon>Bacteria</taxon>
        <taxon>Bacillati</taxon>
        <taxon>Bacillota</taxon>
        <taxon>Bacilli</taxon>
        <taxon>Lactobacillales</taxon>
        <taxon>Lactobacillaceae</taxon>
        <taxon>Secundilactobacillus</taxon>
    </lineage>
</organism>
<dbReference type="PROSITE" id="PS00211">
    <property type="entry name" value="ABC_TRANSPORTER_1"/>
    <property type="match status" value="1"/>
</dbReference>
<evidence type="ECO:0000313" key="7">
    <source>
        <dbReference type="Proteomes" id="UP000051442"/>
    </source>
</evidence>
<evidence type="ECO:0000313" key="6">
    <source>
        <dbReference type="EMBL" id="KRN21373.1"/>
    </source>
</evidence>
<dbReference type="STRING" id="1423804.FD14_GL001115"/>
<dbReference type="SMART" id="SM00382">
    <property type="entry name" value="AAA"/>
    <property type="match status" value="2"/>
</dbReference>
<accession>A0A0R2F948</accession>
<dbReference type="Gene3D" id="3.40.50.300">
    <property type="entry name" value="P-loop containing nucleotide triphosphate hydrolases"/>
    <property type="match status" value="2"/>
</dbReference>
<feature type="domain" description="ABC transporter" evidence="5">
    <location>
        <begin position="8"/>
        <end position="238"/>
    </location>
</feature>
<dbReference type="GO" id="GO:0016887">
    <property type="term" value="F:ATP hydrolysis activity"/>
    <property type="evidence" value="ECO:0007669"/>
    <property type="project" value="InterPro"/>
</dbReference>
<keyword evidence="7" id="KW-1185">Reference proteome</keyword>
<dbReference type="PANTHER" id="PTHR43790">
    <property type="entry name" value="CARBOHYDRATE TRANSPORT ATP-BINDING PROTEIN MG119-RELATED"/>
    <property type="match status" value="1"/>
</dbReference>
<keyword evidence="1" id="KW-0813">Transport</keyword>
<evidence type="ECO:0000256" key="2">
    <source>
        <dbReference type="ARBA" id="ARBA00022737"/>
    </source>
</evidence>
<dbReference type="PANTHER" id="PTHR43790:SF9">
    <property type="entry name" value="GALACTOFURANOSE TRANSPORTER ATP-BINDING PROTEIN YTFR"/>
    <property type="match status" value="1"/>
</dbReference>
<keyword evidence="6" id="KW-0762">Sugar transport</keyword>
<protein>
    <submittedName>
        <fullName evidence="6">ABC-type sugar transport system, ATPase component</fullName>
    </submittedName>
</protein>
<dbReference type="PATRIC" id="fig|1423804.4.peg.1197"/>
<dbReference type="Pfam" id="PF00005">
    <property type="entry name" value="ABC_tran"/>
    <property type="match status" value="2"/>
</dbReference>
<keyword evidence="4" id="KW-0067">ATP-binding</keyword>
<evidence type="ECO:0000259" key="5">
    <source>
        <dbReference type="PROSITE" id="PS50893"/>
    </source>
</evidence>
<dbReference type="GO" id="GO:0005524">
    <property type="term" value="F:ATP binding"/>
    <property type="evidence" value="ECO:0007669"/>
    <property type="project" value="UniProtKB-KW"/>
</dbReference>
<dbReference type="AlphaFoldDB" id="A0A0R2F948"/>
<dbReference type="InterPro" id="IPR017871">
    <property type="entry name" value="ABC_transporter-like_CS"/>
</dbReference>
<evidence type="ECO:0000256" key="3">
    <source>
        <dbReference type="ARBA" id="ARBA00022741"/>
    </source>
</evidence>